<dbReference type="Proteomes" id="UP000318288">
    <property type="component" value="Unassembled WGS sequence"/>
</dbReference>
<dbReference type="OrthoDB" id="233008at2"/>
<dbReference type="AlphaFoldDB" id="A0A5C6ESK8"/>
<evidence type="ECO:0008006" key="3">
    <source>
        <dbReference type="Google" id="ProtNLM"/>
    </source>
</evidence>
<dbReference type="SUPFAM" id="SSF56059">
    <property type="entry name" value="Glutathione synthetase ATP-binding domain-like"/>
    <property type="match status" value="1"/>
</dbReference>
<dbReference type="EMBL" id="SJPW01000005">
    <property type="protein sequence ID" value="TWU50566.1"/>
    <property type="molecule type" value="Genomic_DNA"/>
</dbReference>
<comment type="caution">
    <text evidence="1">The sequence shown here is derived from an EMBL/GenBank/DDBJ whole genome shotgun (WGS) entry which is preliminary data.</text>
</comment>
<protein>
    <recommendedName>
        <fullName evidence="3">ATP-grasp domain-containing protein</fullName>
    </recommendedName>
</protein>
<name>A0A5C6ESK8_9BACT</name>
<evidence type="ECO:0000313" key="1">
    <source>
        <dbReference type="EMBL" id="TWU50566.1"/>
    </source>
</evidence>
<reference evidence="1 2" key="1">
    <citation type="submission" date="2019-02" db="EMBL/GenBank/DDBJ databases">
        <title>Deep-cultivation of Planctomycetes and their phenomic and genomic characterization uncovers novel biology.</title>
        <authorList>
            <person name="Wiegand S."/>
            <person name="Jogler M."/>
            <person name="Boedeker C."/>
            <person name="Pinto D."/>
            <person name="Vollmers J."/>
            <person name="Rivas-Marin E."/>
            <person name="Kohn T."/>
            <person name="Peeters S.H."/>
            <person name="Heuer A."/>
            <person name="Rast P."/>
            <person name="Oberbeckmann S."/>
            <person name="Bunk B."/>
            <person name="Jeske O."/>
            <person name="Meyerdierks A."/>
            <person name="Storesund J.E."/>
            <person name="Kallscheuer N."/>
            <person name="Luecker S."/>
            <person name="Lage O.M."/>
            <person name="Pohl T."/>
            <person name="Merkel B.J."/>
            <person name="Hornburger P."/>
            <person name="Mueller R.-W."/>
            <person name="Bruemmer F."/>
            <person name="Labrenz M."/>
            <person name="Spormann A.M."/>
            <person name="Op Den Camp H."/>
            <person name="Overmann J."/>
            <person name="Amann R."/>
            <person name="Jetten M.S.M."/>
            <person name="Mascher T."/>
            <person name="Medema M.H."/>
            <person name="Devos D.P."/>
            <person name="Kaster A.-K."/>
            <person name="Ovreas L."/>
            <person name="Rohde M."/>
            <person name="Galperin M.Y."/>
            <person name="Jogler C."/>
        </authorList>
    </citation>
    <scope>NUCLEOTIDE SEQUENCE [LARGE SCALE GENOMIC DNA]</scope>
    <source>
        <strain evidence="1 2">Poly51</strain>
    </source>
</reference>
<evidence type="ECO:0000313" key="2">
    <source>
        <dbReference type="Proteomes" id="UP000318288"/>
    </source>
</evidence>
<gene>
    <name evidence="1" type="ORF">Poly51_38580</name>
</gene>
<organism evidence="1 2">
    <name type="scientific">Rubripirellula tenax</name>
    <dbReference type="NCBI Taxonomy" id="2528015"/>
    <lineage>
        <taxon>Bacteria</taxon>
        <taxon>Pseudomonadati</taxon>
        <taxon>Planctomycetota</taxon>
        <taxon>Planctomycetia</taxon>
        <taxon>Pirellulales</taxon>
        <taxon>Pirellulaceae</taxon>
        <taxon>Rubripirellula</taxon>
    </lineage>
</organism>
<accession>A0A5C6ESK8</accession>
<keyword evidence="2" id="KW-1185">Reference proteome</keyword>
<dbReference type="RefSeq" id="WP_146459290.1">
    <property type="nucleotide sequence ID" value="NZ_SJPW01000005.1"/>
</dbReference>
<proteinExistence type="predicted"/>
<sequence length="500" mass="56716">MNDWFPIVDHACCHLTKDQIDFADRVASELLARHPELFLSSLLSPFKATELASSPSLHLDDLSQIRRINDADQSFFQERARVRAVDGDFLATSWYADEAYEKYCRDRLGLGDVHRIAPRPNEELKHSNGVHLAEALWKDRQTRRELVQAIRQNDLRYLHPHMGSHSVWHLALLLHQTSHRPLQVIGAPPEVTHFANDKGEFMRLVQRMFGPLATPPGHVVWNTANAARRLQELKGVACCVAVKLPNAAGGEGNLVFAMQQIRDQSLTEVDRMLRQQLPQLRYEDGDELLVTTWQTDVIAAPSAQLWLPPGSDQLPILEGIFVQRMEGDQGRFAGFGAADLPHDLRARITRQCLQLARVYQRLGYVGRCSFDMVLIGDDFDSAQMQFIECNGRWGGTSLPMTLMNRIFGDWKTQPFATRMLNVPGSNRLSFQEVLGVIGDDAYDHRRKTGDVILMNPRRMTLRDEVSIVVLKSNWADCTDGRFTELTDRIANLAVKDCRSE</sequence>